<evidence type="ECO:0000313" key="1">
    <source>
        <dbReference type="EMBL" id="SEI00390.1"/>
    </source>
</evidence>
<dbReference type="RefSeq" id="WP_067777497.1">
    <property type="nucleotide sequence ID" value="NZ_LIGX01000037.1"/>
</dbReference>
<dbReference type="InterPro" id="IPR010035">
    <property type="entry name" value="Thi_S"/>
</dbReference>
<evidence type="ECO:0000313" key="2">
    <source>
        <dbReference type="Proteomes" id="UP000176204"/>
    </source>
</evidence>
<dbReference type="EMBL" id="LT629973">
    <property type="protein sequence ID" value="SEI00390.1"/>
    <property type="molecule type" value="Genomic_DNA"/>
</dbReference>
<dbReference type="InterPro" id="IPR012675">
    <property type="entry name" value="Beta-grasp_dom_sf"/>
</dbReference>
<sequence length="67" mass="6998">MNTITVNGIEHNLADETTLSDLLVRLGLAGRPVVAELNGSAVLPRTFGETIIRPGDKLELIAICAGG</sequence>
<proteinExistence type="predicted"/>
<keyword evidence="2" id="KW-1185">Reference proteome</keyword>
<dbReference type="SUPFAM" id="SSF54285">
    <property type="entry name" value="MoaD/ThiS"/>
    <property type="match status" value="1"/>
</dbReference>
<dbReference type="STRING" id="1679444.PYTT_2478"/>
<dbReference type="KEGG" id="agl:PYTT_2478"/>
<protein>
    <submittedName>
        <fullName evidence="1">Molybdopterin synthase/thiamin biosynthesis sulphur carrier beta-grasp</fullName>
    </submittedName>
</protein>
<dbReference type="Pfam" id="PF02597">
    <property type="entry name" value="ThiS"/>
    <property type="match status" value="1"/>
</dbReference>
<dbReference type="CDD" id="cd00565">
    <property type="entry name" value="Ubl_ThiS"/>
    <property type="match status" value="1"/>
</dbReference>
<reference evidence="2" key="1">
    <citation type="submission" date="2016-09" db="EMBL/GenBank/DDBJ databases">
        <authorList>
            <person name="Koehorst J."/>
        </authorList>
    </citation>
    <scope>NUCLEOTIDE SEQUENCE [LARGE SCALE GENOMIC DNA]</scope>
</reference>
<dbReference type="AlphaFoldDB" id="A0A1C7PA38"/>
<dbReference type="InterPro" id="IPR016155">
    <property type="entry name" value="Mopterin_synth/thiamin_S_b"/>
</dbReference>
<dbReference type="Proteomes" id="UP000176204">
    <property type="component" value="Chromosome I"/>
</dbReference>
<dbReference type="PANTHER" id="PTHR34472">
    <property type="entry name" value="SULFUR CARRIER PROTEIN THIS"/>
    <property type="match status" value="1"/>
</dbReference>
<name>A0A1C7PA38_9BACT</name>
<dbReference type="PANTHER" id="PTHR34472:SF1">
    <property type="entry name" value="SULFUR CARRIER PROTEIN THIS"/>
    <property type="match status" value="1"/>
</dbReference>
<gene>
    <name evidence="1" type="ORF">PYTT_2478</name>
</gene>
<dbReference type="NCBIfam" id="TIGR01683">
    <property type="entry name" value="thiS"/>
    <property type="match status" value="1"/>
</dbReference>
<accession>A0A1C7PA38</accession>
<dbReference type="InterPro" id="IPR003749">
    <property type="entry name" value="ThiS/MoaD-like"/>
</dbReference>
<dbReference type="Gene3D" id="3.10.20.30">
    <property type="match status" value="1"/>
</dbReference>
<organism evidence="1 2">
    <name type="scientific">Akkermansia glycaniphila</name>
    <dbReference type="NCBI Taxonomy" id="1679444"/>
    <lineage>
        <taxon>Bacteria</taxon>
        <taxon>Pseudomonadati</taxon>
        <taxon>Verrucomicrobiota</taxon>
        <taxon>Verrucomicrobiia</taxon>
        <taxon>Verrucomicrobiales</taxon>
        <taxon>Akkermansiaceae</taxon>
        <taxon>Akkermansia</taxon>
    </lineage>
</organism>